<dbReference type="EMBL" id="JAHRHJ020000011">
    <property type="protein sequence ID" value="KAH9295614.1"/>
    <property type="molecule type" value="Genomic_DNA"/>
</dbReference>
<dbReference type="Proteomes" id="UP000824469">
    <property type="component" value="Unassembled WGS sequence"/>
</dbReference>
<protein>
    <recommendedName>
        <fullName evidence="1">Amidohydrolase 3 domain-containing protein</fullName>
    </recommendedName>
</protein>
<evidence type="ECO:0000313" key="2">
    <source>
        <dbReference type="EMBL" id="KAH9295614.1"/>
    </source>
</evidence>
<dbReference type="GO" id="GO:0016810">
    <property type="term" value="F:hydrolase activity, acting on carbon-nitrogen (but not peptide) bonds"/>
    <property type="evidence" value="ECO:0007669"/>
    <property type="project" value="InterPro"/>
</dbReference>
<dbReference type="Gene3D" id="2.30.40.10">
    <property type="entry name" value="Urease, subunit C, domain 1"/>
    <property type="match status" value="1"/>
</dbReference>
<dbReference type="PANTHER" id="PTHR22642">
    <property type="entry name" value="IMIDAZOLONEPROPIONASE"/>
    <property type="match status" value="1"/>
</dbReference>
<dbReference type="AlphaFoldDB" id="A0AA38F7L6"/>
<dbReference type="InterPro" id="IPR032466">
    <property type="entry name" value="Metal_Hydrolase"/>
</dbReference>
<comment type="caution">
    <text evidence="2">The sequence shown here is derived from an EMBL/GenBank/DDBJ whole genome shotgun (WGS) entry which is preliminary data.</text>
</comment>
<dbReference type="InterPro" id="IPR013108">
    <property type="entry name" value="Amidohydro_3"/>
</dbReference>
<feature type="non-terminal residue" evidence="2">
    <location>
        <position position="297"/>
    </location>
</feature>
<name>A0AA38F7L6_TAXCH</name>
<dbReference type="OMA" id="ASWIDNI"/>
<evidence type="ECO:0000313" key="3">
    <source>
        <dbReference type="Proteomes" id="UP000824469"/>
    </source>
</evidence>
<feature type="domain" description="Amidohydrolase 3" evidence="1">
    <location>
        <begin position="8"/>
        <end position="272"/>
    </location>
</feature>
<sequence length="297" mass="33122">GLIGQQTRVMDLKGKVVVPGFIDSHVHFISGGLQMAQVDLHAVKSKSEFISKVEQAVQDMENEQWVLGGGWNNEYWGGDLPQASWIDNITHDHPVWLSRMDGHMGLANSVALEKVGIHNLKNDPVGGTIVKNIYGAPTGLLVDAAMQLILPHIPEATIQERRDAMLRASKLGLSRGVTAVVDFGRYFPGTSTSRVWQDFFEVYKWADETSRMLLRVCLYFPLETWSLVADTFKDTGRTLSQWLHIGGVKAFTDGSLGSNSALFYEAYADDENNHGLHVANPDWLLDSVHEADKYWKL</sequence>
<keyword evidence="3" id="KW-1185">Reference proteome</keyword>
<dbReference type="InterPro" id="IPR011059">
    <property type="entry name" value="Metal-dep_hydrolase_composite"/>
</dbReference>
<evidence type="ECO:0000259" key="1">
    <source>
        <dbReference type="Pfam" id="PF07969"/>
    </source>
</evidence>
<feature type="non-terminal residue" evidence="2">
    <location>
        <position position="1"/>
    </location>
</feature>
<reference evidence="2 3" key="1">
    <citation type="journal article" date="2021" name="Nat. Plants">
        <title>The Taxus genome provides insights into paclitaxel biosynthesis.</title>
        <authorList>
            <person name="Xiong X."/>
            <person name="Gou J."/>
            <person name="Liao Q."/>
            <person name="Li Y."/>
            <person name="Zhou Q."/>
            <person name="Bi G."/>
            <person name="Li C."/>
            <person name="Du R."/>
            <person name="Wang X."/>
            <person name="Sun T."/>
            <person name="Guo L."/>
            <person name="Liang H."/>
            <person name="Lu P."/>
            <person name="Wu Y."/>
            <person name="Zhang Z."/>
            <person name="Ro D.K."/>
            <person name="Shang Y."/>
            <person name="Huang S."/>
            <person name="Yan J."/>
        </authorList>
    </citation>
    <scope>NUCLEOTIDE SEQUENCE [LARGE SCALE GENOMIC DNA]</scope>
    <source>
        <strain evidence="2">Ta-2019</strain>
    </source>
</reference>
<organism evidence="2 3">
    <name type="scientific">Taxus chinensis</name>
    <name type="common">Chinese yew</name>
    <name type="synonym">Taxus wallichiana var. chinensis</name>
    <dbReference type="NCBI Taxonomy" id="29808"/>
    <lineage>
        <taxon>Eukaryota</taxon>
        <taxon>Viridiplantae</taxon>
        <taxon>Streptophyta</taxon>
        <taxon>Embryophyta</taxon>
        <taxon>Tracheophyta</taxon>
        <taxon>Spermatophyta</taxon>
        <taxon>Pinopsida</taxon>
        <taxon>Pinidae</taxon>
        <taxon>Conifers II</taxon>
        <taxon>Cupressales</taxon>
        <taxon>Taxaceae</taxon>
        <taxon>Taxus</taxon>
    </lineage>
</organism>
<dbReference type="Gene3D" id="3.10.310.70">
    <property type="match status" value="1"/>
</dbReference>
<dbReference type="PANTHER" id="PTHR22642:SF2">
    <property type="entry name" value="PROTEIN LONG AFTER FAR-RED 3"/>
    <property type="match status" value="1"/>
</dbReference>
<proteinExistence type="predicted"/>
<dbReference type="Gene3D" id="3.20.20.140">
    <property type="entry name" value="Metal-dependent hydrolases"/>
    <property type="match status" value="1"/>
</dbReference>
<dbReference type="Pfam" id="PF07969">
    <property type="entry name" value="Amidohydro_3"/>
    <property type="match status" value="1"/>
</dbReference>
<gene>
    <name evidence="2" type="ORF">KI387_039202</name>
</gene>
<dbReference type="SUPFAM" id="SSF51556">
    <property type="entry name" value="Metallo-dependent hydrolases"/>
    <property type="match status" value="1"/>
</dbReference>
<accession>A0AA38F7L6</accession>